<protein>
    <recommendedName>
        <fullName evidence="12">Cysteine synthase</fullName>
        <ecNumber evidence="12">2.5.1.47</ecNumber>
    </recommendedName>
</protein>
<dbReference type="InterPro" id="IPR050214">
    <property type="entry name" value="Cys_Synth/Cystath_Beta-Synth"/>
</dbReference>
<keyword evidence="4 12" id="KW-0028">Amino-acid biosynthesis</keyword>
<dbReference type="PANTHER" id="PTHR10314">
    <property type="entry name" value="CYSTATHIONINE BETA-SYNTHASE"/>
    <property type="match status" value="1"/>
</dbReference>
<sequence length="311" mass="31967">MSYANDVTATIGHTPLVKINRILPAGTGAKVLAKMEFTNPGGSVKDRPGLAIIRAAEASGALQPGGTIVEATSGNTGVALCMVGAALGYRVVISMPSSMSVERRQLMKAYGAELLLTDPAGGMAAAVKAAEDYLANHPEAVFAGQFDNPANPEIHYRTTGPEIWEQTEGHVDAFVAGVGSGGTVSGVGKFLKEQNPEVWVVAVEPAESALLSTGQAGAHKIQGIGANFVPDNYDRATVDEVITVTSNDAIETARKAATQEGLLVGISSGANLAAAAALAARPEFAGKTVVTLLPDTGERYLSTVLFAHLGD</sequence>
<dbReference type="GO" id="GO:0006535">
    <property type="term" value="P:cysteine biosynthetic process from serine"/>
    <property type="evidence" value="ECO:0007669"/>
    <property type="project" value="UniProtKB-UniRule"/>
</dbReference>
<name>A0A2X2YKY8_9ACTO</name>
<feature type="domain" description="Tryptophan synthase beta chain-like PALP" evidence="13">
    <location>
        <begin position="8"/>
        <end position="295"/>
    </location>
</feature>
<dbReference type="SUPFAM" id="SSF53686">
    <property type="entry name" value="Tryptophan synthase beta subunit-like PLP-dependent enzymes"/>
    <property type="match status" value="1"/>
</dbReference>
<keyword evidence="5 12" id="KW-0808">Transferase</keyword>
<dbReference type="GeneID" id="55565607"/>
<dbReference type="NCBIfam" id="TIGR01139">
    <property type="entry name" value="cysK"/>
    <property type="match status" value="1"/>
</dbReference>
<dbReference type="GO" id="GO:0005737">
    <property type="term" value="C:cytoplasm"/>
    <property type="evidence" value="ECO:0007669"/>
    <property type="project" value="UniProtKB-ARBA"/>
</dbReference>
<evidence type="ECO:0000256" key="10">
    <source>
        <dbReference type="PIRSR" id="PIRSR605856-50"/>
    </source>
</evidence>
<evidence type="ECO:0000313" key="14">
    <source>
        <dbReference type="EMBL" id="SQB64744.1"/>
    </source>
</evidence>
<accession>A0A2X2YKY8</accession>
<feature type="modified residue" description="N6-(pyridoxal phosphate)lysine" evidence="11">
    <location>
        <position position="45"/>
    </location>
</feature>
<dbReference type="Proteomes" id="UP000250245">
    <property type="component" value="Unassembled WGS sequence"/>
</dbReference>
<feature type="binding site" evidence="10">
    <location>
        <position position="75"/>
    </location>
    <ligand>
        <name>pyridoxal 5'-phosphate</name>
        <dbReference type="ChEBI" id="CHEBI:597326"/>
    </ligand>
</feature>
<evidence type="ECO:0000256" key="9">
    <source>
        <dbReference type="ARBA" id="ARBA00053442"/>
    </source>
</evidence>
<dbReference type="InterPro" id="IPR001926">
    <property type="entry name" value="TrpB-like_PALP"/>
</dbReference>
<dbReference type="OMA" id="VVTVFWD"/>
<comment type="pathway">
    <text evidence="2">Amino-acid biosynthesis; L-cysteine biosynthesis; L-cysteine from L-serine: step 2/2.</text>
</comment>
<dbReference type="EMBL" id="UASJ01000001">
    <property type="protein sequence ID" value="SQB64744.1"/>
    <property type="molecule type" value="Genomic_DNA"/>
</dbReference>
<organism evidence="14 15">
    <name type="scientific">Mobiluncus curtisii</name>
    <dbReference type="NCBI Taxonomy" id="2051"/>
    <lineage>
        <taxon>Bacteria</taxon>
        <taxon>Bacillati</taxon>
        <taxon>Actinomycetota</taxon>
        <taxon>Actinomycetes</taxon>
        <taxon>Actinomycetales</taxon>
        <taxon>Actinomycetaceae</taxon>
        <taxon>Mobiluncus</taxon>
    </lineage>
</organism>
<evidence type="ECO:0000256" key="4">
    <source>
        <dbReference type="ARBA" id="ARBA00022605"/>
    </source>
</evidence>
<dbReference type="AlphaFoldDB" id="A0A2X2YKY8"/>
<dbReference type="InterPro" id="IPR001216">
    <property type="entry name" value="P-phosphate_BS"/>
</dbReference>
<comment type="function">
    <text evidence="9">Catalyzes the conversion of O-acetylserine (OAS) to cysteine through the elimination of acetate and addition of hydrogen sulfide.</text>
</comment>
<dbReference type="CDD" id="cd01561">
    <property type="entry name" value="CBS_like"/>
    <property type="match status" value="1"/>
</dbReference>
<keyword evidence="7 12" id="KW-0198">Cysteine biosynthesis</keyword>
<dbReference type="PROSITE" id="PS00901">
    <property type="entry name" value="CYS_SYNTHASE"/>
    <property type="match status" value="1"/>
</dbReference>
<keyword evidence="6 10" id="KW-0663">Pyridoxal phosphate</keyword>
<dbReference type="EC" id="2.5.1.47" evidence="12"/>
<feature type="binding site" evidence="10">
    <location>
        <position position="267"/>
    </location>
    <ligand>
        <name>pyridoxal 5'-phosphate</name>
        <dbReference type="ChEBI" id="CHEBI:597326"/>
    </ligand>
</feature>
<evidence type="ECO:0000256" key="12">
    <source>
        <dbReference type="RuleBase" id="RU003985"/>
    </source>
</evidence>
<dbReference type="InterPro" id="IPR036052">
    <property type="entry name" value="TrpB-like_PALP_sf"/>
</dbReference>
<gene>
    <name evidence="14" type="primary">cysK1</name>
    <name evidence="14" type="ORF">NCTC11820_01098</name>
</gene>
<evidence type="ECO:0000256" key="11">
    <source>
        <dbReference type="PIRSR" id="PIRSR605856-51"/>
    </source>
</evidence>
<dbReference type="FunFam" id="3.40.50.1100:FF:000067">
    <property type="entry name" value="Cysteine synthase"/>
    <property type="match status" value="1"/>
</dbReference>
<evidence type="ECO:0000256" key="7">
    <source>
        <dbReference type="ARBA" id="ARBA00023192"/>
    </source>
</evidence>
<dbReference type="GO" id="GO:0004124">
    <property type="term" value="F:cysteine synthase activity"/>
    <property type="evidence" value="ECO:0007669"/>
    <property type="project" value="UniProtKB-UniRule"/>
</dbReference>
<dbReference type="NCBIfam" id="TIGR01136">
    <property type="entry name" value="cysKM"/>
    <property type="match status" value="1"/>
</dbReference>
<evidence type="ECO:0000313" key="15">
    <source>
        <dbReference type="Proteomes" id="UP000250245"/>
    </source>
</evidence>
<evidence type="ECO:0000256" key="1">
    <source>
        <dbReference type="ARBA" id="ARBA00001933"/>
    </source>
</evidence>
<comment type="catalytic activity">
    <reaction evidence="8 12">
        <text>O-acetyl-L-serine + hydrogen sulfide = L-cysteine + acetate</text>
        <dbReference type="Rhea" id="RHEA:14829"/>
        <dbReference type="ChEBI" id="CHEBI:29919"/>
        <dbReference type="ChEBI" id="CHEBI:30089"/>
        <dbReference type="ChEBI" id="CHEBI:35235"/>
        <dbReference type="ChEBI" id="CHEBI:58340"/>
        <dbReference type="EC" id="2.5.1.47"/>
    </reaction>
</comment>
<comment type="cofactor">
    <cofactor evidence="1 10 12">
        <name>pyridoxal 5'-phosphate</name>
        <dbReference type="ChEBI" id="CHEBI:597326"/>
    </cofactor>
</comment>
<proteinExistence type="inferred from homology"/>
<dbReference type="Gene3D" id="3.40.50.1100">
    <property type="match status" value="2"/>
</dbReference>
<dbReference type="Pfam" id="PF00291">
    <property type="entry name" value="PALP"/>
    <property type="match status" value="1"/>
</dbReference>
<feature type="binding site" evidence="10">
    <location>
        <begin position="179"/>
        <end position="183"/>
    </location>
    <ligand>
        <name>pyridoxal 5'-phosphate</name>
        <dbReference type="ChEBI" id="CHEBI:597326"/>
    </ligand>
</feature>
<evidence type="ECO:0000256" key="5">
    <source>
        <dbReference type="ARBA" id="ARBA00022679"/>
    </source>
</evidence>
<evidence type="ECO:0000256" key="8">
    <source>
        <dbReference type="ARBA" id="ARBA00047931"/>
    </source>
</evidence>
<dbReference type="InterPro" id="IPR005856">
    <property type="entry name" value="Cys_synth"/>
</dbReference>
<evidence type="ECO:0000256" key="3">
    <source>
        <dbReference type="ARBA" id="ARBA00007103"/>
    </source>
</evidence>
<dbReference type="InterPro" id="IPR005859">
    <property type="entry name" value="CysK"/>
</dbReference>
<dbReference type="RefSeq" id="WP_013189425.1">
    <property type="nucleotide sequence ID" value="NZ_CP068112.1"/>
</dbReference>
<comment type="similarity">
    <text evidence="3 12">Belongs to the cysteine synthase/cystathionine beta-synthase family.</text>
</comment>
<reference evidence="14 15" key="1">
    <citation type="submission" date="2018-06" db="EMBL/GenBank/DDBJ databases">
        <authorList>
            <consortium name="Pathogen Informatics"/>
            <person name="Doyle S."/>
        </authorList>
    </citation>
    <scope>NUCLEOTIDE SEQUENCE [LARGE SCALE GENOMIC DNA]</scope>
    <source>
        <strain evidence="14 15">NCTC11820</strain>
    </source>
</reference>
<evidence type="ECO:0000259" key="13">
    <source>
        <dbReference type="Pfam" id="PF00291"/>
    </source>
</evidence>
<evidence type="ECO:0000256" key="2">
    <source>
        <dbReference type="ARBA" id="ARBA00004962"/>
    </source>
</evidence>
<evidence type="ECO:0000256" key="6">
    <source>
        <dbReference type="ARBA" id="ARBA00022898"/>
    </source>
</evidence>